<sequence length="248" mass="27508">MRYFFIEQSTAGDTQLLITGSDARHIRTVLRLKPGDKIGLFDGQGFEYHARIVAVSAGSVEVSVLKRYPATAESPVQIIVGQAFLKEKKMDRLVRQLTELGISKWTPFFAKRSVPRPGKQNLSARMERWEKISKEALKQCKRGCVTAIGETATFEEVLNQSQACDIKIVFWENESEPVNAPLPGSEGQIEKIFVLLGPEGGFTAEEIEQARARGFITATLGPRILRAETATVAACVLLQYIYGDMGKK</sequence>
<dbReference type="NCBIfam" id="TIGR00046">
    <property type="entry name" value="RsmE family RNA methyltransferase"/>
    <property type="match status" value="1"/>
</dbReference>
<accession>A0A8J6P658</accession>
<protein>
    <recommendedName>
        <fullName evidence="10">Ribosomal RNA small subunit methyltransferase E</fullName>
        <ecNumber evidence="10">2.1.1.193</ecNumber>
    </recommendedName>
</protein>
<comment type="caution">
    <text evidence="13">The sequence shown here is derived from an EMBL/GenBank/DDBJ whole genome shotgun (WGS) entry which is preliminary data.</text>
</comment>
<dbReference type="Proteomes" id="UP000605201">
    <property type="component" value="Unassembled WGS sequence"/>
</dbReference>
<feature type="domain" description="Ribosomal RNA small subunit methyltransferase E PUA-like" evidence="12">
    <location>
        <begin position="18"/>
        <end position="64"/>
    </location>
</feature>
<keyword evidence="7 10" id="KW-0949">S-adenosyl-L-methionine</keyword>
<keyword evidence="6 10" id="KW-0808">Transferase</keyword>
<dbReference type="EMBL" id="JACNIG010000308">
    <property type="protein sequence ID" value="MBC8433556.1"/>
    <property type="molecule type" value="Genomic_DNA"/>
</dbReference>
<evidence type="ECO:0000259" key="11">
    <source>
        <dbReference type="Pfam" id="PF04452"/>
    </source>
</evidence>
<dbReference type="InterPro" id="IPR046886">
    <property type="entry name" value="RsmE_MTase_dom"/>
</dbReference>
<evidence type="ECO:0000256" key="10">
    <source>
        <dbReference type="PIRNR" id="PIRNR015601"/>
    </source>
</evidence>
<dbReference type="Gene3D" id="3.40.1280.10">
    <property type="match status" value="1"/>
</dbReference>
<comment type="subcellular location">
    <subcellularLocation>
        <location evidence="1 10">Cytoplasm</location>
    </subcellularLocation>
</comment>
<comment type="similarity">
    <text evidence="2 10">Belongs to the RNA methyltransferase RsmE family.</text>
</comment>
<dbReference type="InterPro" id="IPR029026">
    <property type="entry name" value="tRNA_m1G_MTases_N"/>
</dbReference>
<dbReference type="InterPro" id="IPR006700">
    <property type="entry name" value="RsmE"/>
</dbReference>
<dbReference type="NCBIfam" id="NF008692">
    <property type="entry name" value="PRK11713.1-5"/>
    <property type="match status" value="1"/>
</dbReference>
<keyword evidence="4 10" id="KW-0698">rRNA processing</keyword>
<evidence type="ECO:0000313" key="13">
    <source>
        <dbReference type="EMBL" id="MBC8433556.1"/>
    </source>
</evidence>
<evidence type="ECO:0000256" key="4">
    <source>
        <dbReference type="ARBA" id="ARBA00022552"/>
    </source>
</evidence>
<evidence type="ECO:0000259" key="12">
    <source>
        <dbReference type="Pfam" id="PF20260"/>
    </source>
</evidence>
<keyword evidence="5 10" id="KW-0489">Methyltransferase</keyword>
<dbReference type="Pfam" id="PF20260">
    <property type="entry name" value="PUA_4"/>
    <property type="match status" value="1"/>
</dbReference>
<evidence type="ECO:0000256" key="6">
    <source>
        <dbReference type="ARBA" id="ARBA00022679"/>
    </source>
</evidence>
<evidence type="ECO:0000256" key="8">
    <source>
        <dbReference type="ARBA" id="ARBA00025699"/>
    </source>
</evidence>
<name>A0A8J6P658_9BACT</name>
<dbReference type="InterPro" id="IPR046887">
    <property type="entry name" value="RsmE_PUA-like"/>
</dbReference>
<evidence type="ECO:0000256" key="5">
    <source>
        <dbReference type="ARBA" id="ARBA00022603"/>
    </source>
</evidence>
<proteinExistence type="inferred from homology"/>
<dbReference type="GO" id="GO:0005737">
    <property type="term" value="C:cytoplasm"/>
    <property type="evidence" value="ECO:0007669"/>
    <property type="project" value="UniProtKB-SubCell"/>
</dbReference>
<organism evidence="13 14">
    <name type="scientific">Candidatus Desulfatibia vada</name>
    <dbReference type="NCBI Taxonomy" id="2841696"/>
    <lineage>
        <taxon>Bacteria</taxon>
        <taxon>Pseudomonadati</taxon>
        <taxon>Thermodesulfobacteriota</taxon>
        <taxon>Desulfobacteria</taxon>
        <taxon>Desulfobacterales</taxon>
        <taxon>Desulfobacterales incertae sedis</taxon>
        <taxon>Candidatus Desulfatibia</taxon>
    </lineage>
</organism>
<dbReference type="PANTHER" id="PTHR30027">
    <property type="entry name" value="RIBOSOMAL RNA SMALL SUBUNIT METHYLTRANSFERASE E"/>
    <property type="match status" value="1"/>
</dbReference>
<dbReference type="PANTHER" id="PTHR30027:SF3">
    <property type="entry name" value="16S RRNA (URACIL(1498)-N(3))-METHYLTRANSFERASE"/>
    <property type="match status" value="1"/>
</dbReference>
<dbReference type="SUPFAM" id="SSF75217">
    <property type="entry name" value="alpha/beta knot"/>
    <property type="match status" value="1"/>
</dbReference>
<dbReference type="InterPro" id="IPR015947">
    <property type="entry name" value="PUA-like_sf"/>
</dbReference>
<evidence type="ECO:0000256" key="1">
    <source>
        <dbReference type="ARBA" id="ARBA00004496"/>
    </source>
</evidence>
<evidence type="ECO:0000256" key="3">
    <source>
        <dbReference type="ARBA" id="ARBA00022490"/>
    </source>
</evidence>
<dbReference type="InterPro" id="IPR029028">
    <property type="entry name" value="Alpha/beta_knot_MTases"/>
</dbReference>
<comment type="catalytic activity">
    <reaction evidence="9 10">
        <text>uridine(1498) in 16S rRNA + S-adenosyl-L-methionine = N(3)-methyluridine(1498) in 16S rRNA + S-adenosyl-L-homocysteine + H(+)</text>
        <dbReference type="Rhea" id="RHEA:42920"/>
        <dbReference type="Rhea" id="RHEA-COMP:10283"/>
        <dbReference type="Rhea" id="RHEA-COMP:10284"/>
        <dbReference type="ChEBI" id="CHEBI:15378"/>
        <dbReference type="ChEBI" id="CHEBI:57856"/>
        <dbReference type="ChEBI" id="CHEBI:59789"/>
        <dbReference type="ChEBI" id="CHEBI:65315"/>
        <dbReference type="ChEBI" id="CHEBI:74502"/>
        <dbReference type="EC" id="2.1.1.193"/>
    </reaction>
</comment>
<evidence type="ECO:0000313" key="14">
    <source>
        <dbReference type="Proteomes" id="UP000605201"/>
    </source>
</evidence>
<feature type="domain" description="Ribosomal RNA small subunit methyltransferase E methyltransferase" evidence="11">
    <location>
        <begin position="73"/>
        <end position="239"/>
    </location>
</feature>
<dbReference type="EC" id="2.1.1.193" evidence="10"/>
<dbReference type="GO" id="GO:0070475">
    <property type="term" value="P:rRNA base methylation"/>
    <property type="evidence" value="ECO:0007669"/>
    <property type="project" value="TreeGrafter"/>
</dbReference>
<comment type="function">
    <text evidence="8 10">Specifically methylates the N3 position of the uracil ring of uridine 1498 (m3U1498) in 16S rRNA. Acts on the fully assembled 30S ribosomal subunit.</text>
</comment>
<evidence type="ECO:0000256" key="7">
    <source>
        <dbReference type="ARBA" id="ARBA00022691"/>
    </source>
</evidence>
<dbReference type="CDD" id="cd18084">
    <property type="entry name" value="RsmE-like"/>
    <property type="match status" value="1"/>
</dbReference>
<dbReference type="Pfam" id="PF04452">
    <property type="entry name" value="Methyltrans_RNA"/>
    <property type="match status" value="1"/>
</dbReference>
<evidence type="ECO:0000256" key="9">
    <source>
        <dbReference type="ARBA" id="ARBA00047944"/>
    </source>
</evidence>
<keyword evidence="3 10" id="KW-0963">Cytoplasm</keyword>
<gene>
    <name evidence="13" type="ORF">H8D96_16740</name>
</gene>
<dbReference type="AlphaFoldDB" id="A0A8J6P658"/>
<dbReference type="GO" id="GO:0070042">
    <property type="term" value="F:rRNA (uridine-N3-)-methyltransferase activity"/>
    <property type="evidence" value="ECO:0007669"/>
    <property type="project" value="TreeGrafter"/>
</dbReference>
<dbReference type="SUPFAM" id="SSF88697">
    <property type="entry name" value="PUA domain-like"/>
    <property type="match status" value="1"/>
</dbReference>
<reference evidence="13 14" key="1">
    <citation type="submission" date="2020-08" db="EMBL/GenBank/DDBJ databases">
        <title>Bridging the membrane lipid divide: bacteria of the FCB group superphylum have the potential to synthesize archaeal ether lipids.</title>
        <authorList>
            <person name="Villanueva L."/>
            <person name="Von Meijenfeldt F.A.B."/>
            <person name="Westbye A.B."/>
            <person name="Yadav S."/>
            <person name="Hopmans E.C."/>
            <person name="Dutilh B.E."/>
            <person name="Sinninghe Damste J.S."/>
        </authorList>
    </citation>
    <scope>NUCLEOTIDE SEQUENCE [LARGE SCALE GENOMIC DNA]</scope>
    <source>
        <strain evidence="13">NIOZ-UU17</strain>
    </source>
</reference>
<evidence type="ECO:0000256" key="2">
    <source>
        <dbReference type="ARBA" id="ARBA00005528"/>
    </source>
</evidence>
<dbReference type="PIRSF" id="PIRSF015601">
    <property type="entry name" value="MTase_slr0722"/>
    <property type="match status" value="1"/>
</dbReference>